<name>A0A0R1TV79_9LACO</name>
<keyword evidence="6 7" id="KW-0472">Membrane</keyword>
<comment type="subcellular location">
    <subcellularLocation>
        <location evidence="1">Membrane</location>
        <topology evidence="1">Multi-pass membrane protein</topology>
    </subcellularLocation>
</comment>
<dbReference type="PANTHER" id="PTHR43731:SF14">
    <property type="entry name" value="PRESENILIN-ASSOCIATED RHOMBOID-LIKE PROTEIN, MITOCHONDRIAL"/>
    <property type="match status" value="1"/>
</dbReference>
<sequence>MRPSKTIWVTQSLIVLNLLVYLAVLIFSNFHLSTLALITAGAKYGPSIYQGQWWRLVTAVFLHGNLEHLLMNMLTLYFMGGYIERFFGHIKMLALYFIGGIAGNIASLSFSPLTVSVGASGAVFALFGAFLMYGQFHRDNGPLWSLTRQFGLLILLNFIFIGANIDWQAHLGGLLAGYLTAYVLSYPDLISNCPPKNQRILAGLVLIIIYLLLYIKGLNY</sequence>
<evidence type="ECO:0000256" key="3">
    <source>
        <dbReference type="ARBA" id="ARBA00022692"/>
    </source>
</evidence>
<dbReference type="STRING" id="1423740.FC36_GL000602"/>
<keyword evidence="5 7" id="KW-1133">Transmembrane helix</keyword>
<comment type="caution">
    <text evidence="9">The sequence shown here is derived from an EMBL/GenBank/DDBJ whole genome shotgun (WGS) entry which is preliminary data.</text>
</comment>
<feature type="transmembrane region" description="Helical" evidence="7">
    <location>
        <begin position="169"/>
        <end position="187"/>
    </location>
</feature>
<dbReference type="InterPro" id="IPR035952">
    <property type="entry name" value="Rhomboid-like_sf"/>
</dbReference>
<evidence type="ECO:0000256" key="2">
    <source>
        <dbReference type="ARBA" id="ARBA00009045"/>
    </source>
</evidence>
<dbReference type="OrthoDB" id="9813074at2"/>
<evidence type="ECO:0000256" key="7">
    <source>
        <dbReference type="SAM" id="Phobius"/>
    </source>
</evidence>
<keyword evidence="9" id="KW-0645">Protease</keyword>
<accession>A0A0R1TV79</accession>
<dbReference type="AlphaFoldDB" id="A0A0R1TV79"/>
<evidence type="ECO:0000256" key="1">
    <source>
        <dbReference type="ARBA" id="ARBA00004141"/>
    </source>
</evidence>
<protein>
    <submittedName>
        <fullName evidence="9">Membrane-associated serine protease</fullName>
    </submittedName>
</protein>
<comment type="similarity">
    <text evidence="2">Belongs to the peptidase S54 family.</text>
</comment>
<dbReference type="EMBL" id="AZFH01000001">
    <property type="protein sequence ID" value="KRL85232.1"/>
    <property type="molecule type" value="Genomic_DNA"/>
</dbReference>
<dbReference type="Proteomes" id="UP000051048">
    <property type="component" value="Unassembled WGS sequence"/>
</dbReference>
<evidence type="ECO:0000313" key="10">
    <source>
        <dbReference type="Proteomes" id="UP000051048"/>
    </source>
</evidence>
<feature type="transmembrane region" description="Helical" evidence="7">
    <location>
        <begin position="12"/>
        <end position="32"/>
    </location>
</feature>
<dbReference type="RefSeq" id="WP_035187699.1">
    <property type="nucleotide sequence ID" value="NZ_AZFH01000001.1"/>
</dbReference>
<dbReference type="InterPro" id="IPR022764">
    <property type="entry name" value="Peptidase_S54_rhomboid_dom"/>
</dbReference>
<evidence type="ECO:0000313" key="9">
    <source>
        <dbReference type="EMBL" id="KRL85232.1"/>
    </source>
</evidence>
<reference evidence="9 10" key="1">
    <citation type="journal article" date="2015" name="Genome Announc.">
        <title>Expanding the biotechnology potential of lactobacilli through comparative genomics of 213 strains and associated genera.</title>
        <authorList>
            <person name="Sun Z."/>
            <person name="Harris H.M."/>
            <person name="McCann A."/>
            <person name="Guo C."/>
            <person name="Argimon S."/>
            <person name="Zhang W."/>
            <person name="Yang X."/>
            <person name="Jeffery I.B."/>
            <person name="Cooney J.C."/>
            <person name="Kagawa T.F."/>
            <person name="Liu W."/>
            <person name="Song Y."/>
            <person name="Salvetti E."/>
            <person name="Wrobel A."/>
            <person name="Rasinkangas P."/>
            <person name="Parkhill J."/>
            <person name="Rea M.C."/>
            <person name="O'Sullivan O."/>
            <person name="Ritari J."/>
            <person name="Douillard F.P."/>
            <person name="Paul Ross R."/>
            <person name="Yang R."/>
            <person name="Briner A.E."/>
            <person name="Felis G.E."/>
            <person name="de Vos W.M."/>
            <person name="Barrangou R."/>
            <person name="Klaenhammer T.R."/>
            <person name="Caufield P.W."/>
            <person name="Cui Y."/>
            <person name="Zhang H."/>
            <person name="O'Toole P.W."/>
        </authorList>
    </citation>
    <scope>NUCLEOTIDE SEQUENCE [LARGE SCALE GENOMIC DNA]</scope>
    <source>
        <strain evidence="9 10">DSM 15833</strain>
    </source>
</reference>
<feature type="transmembrane region" description="Helical" evidence="7">
    <location>
        <begin position="90"/>
        <end position="110"/>
    </location>
</feature>
<dbReference type="GO" id="GO:0006508">
    <property type="term" value="P:proteolysis"/>
    <property type="evidence" value="ECO:0007669"/>
    <property type="project" value="UniProtKB-KW"/>
</dbReference>
<dbReference type="Gene3D" id="1.20.1540.10">
    <property type="entry name" value="Rhomboid-like"/>
    <property type="match status" value="1"/>
</dbReference>
<feature type="transmembrane region" description="Helical" evidence="7">
    <location>
        <begin position="199"/>
        <end position="215"/>
    </location>
</feature>
<dbReference type="Pfam" id="PF01694">
    <property type="entry name" value="Rhomboid"/>
    <property type="match status" value="1"/>
</dbReference>
<feature type="transmembrane region" description="Helical" evidence="7">
    <location>
        <begin position="146"/>
        <end position="163"/>
    </location>
</feature>
<evidence type="ECO:0000256" key="6">
    <source>
        <dbReference type="ARBA" id="ARBA00023136"/>
    </source>
</evidence>
<proteinExistence type="inferred from homology"/>
<keyword evidence="3 7" id="KW-0812">Transmembrane</keyword>
<dbReference type="GO" id="GO:0004252">
    <property type="term" value="F:serine-type endopeptidase activity"/>
    <property type="evidence" value="ECO:0007669"/>
    <property type="project" value="InterPro"/>
</dbReference>
<organism evidence="9 10">
    <name type="scientific">Ligilactobacillus equi DSM 15833 = JCM 10991</name>
    <dbReference type="NCBI Taxonomy" id="1423740"/>
    <lineage>
        <taxon>Bacteria</taxon>
        <taxon>Bacillati</taxon>
        <taxon>Bacillota</taxon>
        <taxon>Bacilli</taxon>
        <taxon>Lactobacillales</taxon>
        <taxon>Lactobacillaceae</taxon>
        <taxon>Ligilactobacillus</taxon>
    </lineage>
</organism>
<gene>
    <name evidence="9" type="ORF">FC36_GL000602</name>
</gene>
<dbReference type="SUPFAM" id="SSF144091">
    <property type="entry name" value="Rhomboid-like"/>
    <property type="match status" value="1"/>
</dbReference>
<keyword evidence="4" id="KW-0378">Hydrolase</keyword>
<evidence type="ECO:0000256" key="4">
    <source>
        <dbReference type="ARBA" id="ARBA00022801"/>
    </source>
</evidence>
<dbReference type="InterPro" id="IPR050925">
    <property type="entry name" value="Rhomboid_protease_S54"/>
</dbReference>
<dbReference type="PANTHER" id="PTHR43731">
    <property type="entry name" value="RHOMBOID PROTEASE"/>
    <property type="match status" value="1"/>
</dbReference>
<feature type="domain" description="Peptidase S54 rhomboid" evidence="8">
    <location>
        <begin position="50"/>
        <end position="186"/>
    </location>
</feature>
<feature type="transmembrane region" description="Helical" evidence="7">
    <location>
        <begin position="116"/>
        <end position="134"/>
    </location>
</feature>
<dbReference type="PATRIC" id="fig|1423740.3.peg.648"/>
<evidence type="ECO:0000259" key="8">
    <source>
        <dbReference type="Pfam" id="PF01694"/>
    </source>
</evidence>
<evidence type="ECO:0000256" key="5">
    <source>
        <dbReference type="ARBA" id="ARBA00022989"/>
    </source>
</evidence>
<dbReference type="GO" id="GO:0016020">
    <property type="term" value="C:membrane"/>
    <property type="evidence" value="ECO:0007669"/>
    <property type="project" value="UniProtKB-SubCell"/>
</dbReference>